<evidence type="ECO:0000313" key="2">
    <source>
        <dbReference type="EMBL" id="THX24406.1"/>
    </source>
</evidence>
<protein>
    <submittedName>
        <fullName evidence="2">Uncharacterized protein</fullName>
    </submittedName>
</protein>
<name>A0AB74JLT5_AURPU</name>
<evidence type="ECO:0000313" key="3">
    <source>
        <dbReference type="Proteomes" id="UP000310374"/>
    </source>
</evidence>
<gene>
    <name evidence="2" type="ORF">D6D12_07684</name>
</gene>
<proteinExistence type="predicted"/>
<comment type="caution">
    <text evidence="2">The sequence shown here is derived from an EMBL/GenBank/DDBJ whole genome shotgun (WGS) entry which is preliminary data.</text>
</comment>
<dbReference type="EMBL" id="QZAT01000122">
    <property type="protein sequence ID" value="THX24406.1"/>
    <property type="molecule type" value="Genomic_DNA"/>
</dbReference>
<reference evidence="2 3" key="1">
    <citation type="submission" date="2018-10" db="EMBL/GenBank/DDBJ databases">
        <title>Fifty Aureobasidium pullulans genomes reveal a recombining polyextremotolerant generalist.</title>
        <authorList>
            <person name="Gostincar C."/>
            <person name="Turk M."/>
            <person name="Zajc J."/>
            <person name="Gunde-Cimerman N."/>
        </authorList>
    </citation>
    <scope>NUCLEOTIDE SEQUENCE [LARGE SCALE GENOMIC DNA]</scope>
    <source>
        <strain evidence="2 3">EXF-10081</strain>
    </source>
</reference>
<accession>A0AB74JLT5</accession>
<sequence>MRYFHYCLRRAERRKGAFFHSVQLSKSSHHAHAIPGQTMATHGQDSQSTAPSDRPTVQNNSLLDTLPWNKKSTRGWLRTPTSSVHLASTLTQMC</sequence>
<evidence type="ECO:0000256" key="1">
    <source>
        <dbReference type="SAM" id="MobiDB-lite"/>
    </source>
</evidence>
<feature type="compositionally biased region" description="Polar residues" evidence="1">
    <location>
        <begin position="38"/>
        <end position="61"/>
    </location>
</feature>
<dbReference type="AlphaFoldDB" id="A0AB74JLT5"/>
<dbReference type="Proteomes" id="UP000310374">
    <property type="component" value="Unassembled WGS sequence"/>
</dbReference>
<organism evidence="2 3">
    <name type="scientific">Aureobasidium pullulans</name>
    <name type="common">Black yeast</name>
    <name type="synonym">Pullularia pullulans</name>
    <dbReference type="NCBI Taxonomy" id="5580"/>
    <lineage>
        <taxon>Eukaryota</taxon>
        <taxon>Fungi</taxon>
        <taxon>Dikarya</taxon>
        <taxon>Ascomycota</taxon>
        <taxon>Pezizomycotina</taxon>
        <taxon>Dothideomycetes</taxon>
        <taxon>Dothideomycetidae</taxon>
        <taxon>Dothideales</taxon>
        <taxon>Saccotheciaceae</taxon>
        <taxon>Aureobasidium</taxon>
    </lineage>
</organism>
<feature type="region of interest" description="Disordered" evidence="1">
    <location>
        <begin position="29"/>
        <end position="61"/>
    </location>
</feature>